<dbReference type="GO" id="GO:0035241">
    <property type="term" value="F:protein-arginine omega-N monomethyltransferase activity"/>
    <property type="evidence" value="ECO:0007669"/>
    <property type="project" value="TreeGrafter"/>
</dbReference>
<protein>
    <submittedName>
        <fullName evidence="1">Uncharacterized protein</fullName>
    </submittedName>
</protein>
<dbReference type="EnsemblBacteria" id="ABL77738">
    <property type="protein sequence ID" value="ABL77738"/>
    <property type="gene ID" value="Tpen_0329"/>
</dbReference>
<dbReference type="Pfam" id="PF04252">
    <property type="entry name" value="SFM1-like"/>
    <property type="match status" value="1"/>
</dbReference>
<evidence type="ECO:0000313" key="1">
    <source>
        <dbReference type="EMBL" id="ABL77738.1"/>
    </source>
</evidence>
<proteinExistence type="predicted"/>
<keyword evidence="2" id="KW-1185">Reference proteome</keyword>
<evidence type="ECO:0000313" key="2">
    <source>
        <dbReference type="Proteomes" id="UP000000641"/>
    </source>
</evidence>
<dbReference type="Proteomes" id="UP000000641">
    <property type="component" value="Chromosome"/>
</dbReference>
<dbReference type="STRING" id="368408.Tpen_0329"/>
<gene>
    <name evidence="1" type="ordered locus">Tpen_0329</name>
</gene>
<dbReference type="EMBL" id="CP000505">
    <property type="protein sequence ID" value="ABL77738.1"/>
    <property type="molecule type" value="Genomic_DNA"/>
</dbReference>
<dbReference type="KEGG" id="tpe:Tpen_0329"/>
<dbReference type="InterPro" id="IPR007364">
    <property type="entry name" value="SFM1-like"/>
</dbReference>
<dbReference type="PANTHER" id="PTHR35517:SF1">
    <property type="entry name" value="PROTEIN ARGININE N-METHYLTRANSFERASE SFM1"/>
    <property type="match status" value="1"/>
</dbReference>
<organism evidence="1 2">
    <name type="scientific">Thermofilum pendens (strain DSM 2475 / Hrk 5)</name>
    <dbReference type="NCBI Taxonomy" id="368408"/>
    <lineage>
        <taxon>Archaea</taxon>
        <taxon>Thermoproteota</taxon>
        <taxon>Thermoprotei</taxon>
        <taxon>Thermofilales</taxon>
        <taxon>Thermofilaceae</taxon>
        <taxon>Thermofilum</taxon>
    </lineage>
</organism>
<reference evidence="2" key="1">
    <citation type="journal article" date="2008" name="J. Bacteriol.">
        <title>Genome sequence of Thermofilum pendens reveals an exceptional loss of biosynthetic pathways without genome reduction.</title>
        <authorList>
            <person name="Anderson I."/>
            <person name="Rodriguez J."/>
            <person name="Susanti D."/>
            <person name="Porat I."/>
            <person name="Reich C."/>
            <person name="Ulrich L.E."/>
            <person name="Elkins J.G."/>
            <person name="Mavromatis K."/>
            <person name="Lykidis A."/>
            <person name="Kim E."/>
            <person name="Thompson L.S."/>
            <person name="Nolan M."/>
            <person name="Land M."/>
            <person name="Copeland A."/>
            <person name="Lapidus A."/>
            <person name="Lucas S."/>
            <person name="Detter C."/>
            <person name="Zhulin I.B."/>
            <person name="Olsen G.J."/>
            <person name="Whitman W."/>
            <person name="Mukhopadhyay B."/>
            <person name="Bristow J."/>
            <person name="Kyrpides N."/>
        </authorList>
    </citation>
    <scope>NUCLEOTIDE SEQUENCE [LARGE SCALE GENOMIC DNA]</scope>
    <source>
        <strain evidence="2">DSM 2475 / Hrk 5</strain>
    </source>
</reference>
<dbReference type="PANTHER" id="PTHR35517">
    <property type="entry name" value="PROTEIN ARGININE N-METHYLTRANSFERASE SFM1"/>
    <property type="match status" value="1"/>
</dbReference>
<dbReference type="HOGENOM" id="CLU_080487_1_0_2"/>
<name>A1RX08_THEPD</name>
<dbReference type="eggNOG" id="arCOG00968">
    <property type="taxonomic scope" value="Archaea"/>
</dbReference>
<sequence length="221" mass="24789">MTSRTPLSNCRVDVYIEVLEPFISKWMFIELKHIATVLEPKCIHVFNVKRDCEIDVLKKVFGEVRHESVTEELRLAETYDTVIILDPSAPTPLSPEDFRGKTAVVIGGIMGSHPPRRRTREELTSKMRIGAARNIGDGQFTIDGAAYVALEVSRGRRLDEIPVQRGLSLSLKEGIEVVLPYVYPLVGGVPFISKEEELYILTELEEDESSFISEGRAPSIC</sequence>
<accession>A1RX08</accession>
<dbReference type="AlphaFoldDB" id="A1RX08"/>